<gene>
    <name evidence="4" type="ORF">OCS65_02125</name>
    <name evidence="3" type="ORF">RAJCM14343_1012</name>
</gene>
<keyword evidence="1" id="KW-1133">Transmembrane helix</keyword>
<organism evidence="4 6">
    <name type="scientific">Rhodococcus aetherivorans</name>
    <dbReference type="NCBI Taxonomy" id="191292"/>
    <lineage>
        <taxon>Bacteria</taxon>
        <taxon>Bacillati</taxon>
        <taxon>Actinomycetota</taxon>
        <taxon>Actinomycetes</taxon>
        <taxon>Mycobacteriales</taxon>
        <taxon>Nocardiaceae</taxon>
        <taxon>Rhodococcus</taxon>
    </lineage>
</organism>
<accession>A0A059MK71</accession>
<dbReference type="PANTHER" id="PTHR40763">
    <property type="entry name" value="MEMBRANE PROTEIN-RELATED"/>
    <property type="match status" value="1"/>
</dbReference>
<evidence type="ECO:0000313" key="3">
    <source>
        <dbReference type="EMBL" id="GES35763.1"/>
    </source>
</evidence>
<dbReference type="AlphaFoldDB" id="A0A059MK71"/>
<name>A0A059MK71_9NOCA</name>
<dbReference type="Proteomes" id="UP001163947">
    <property type="component" value="Chromosome"/>
</dbReference>
<keyword evidence="5" id="KW-1185">Reference proteome</keyword>
<dbReference type="PANTHER" id="PTHR40763:SF4">
    <property type="entry name" value="DUF1707 DOMAIN-CONTAINING PROTEIN"/>
    <property type="match status" value="1"/>
</dbReference>
<evidence type="ECO:0000259" key="2">
    <source>
        <dbReference type="Pfam" id="PF08044"/>
    </source>
</evidence>
<keyword evidence="1" id="KW-0812">Transmembrane</keyword>
<reference evidence="3" key="2">
    <citation type="submission" date="2019-10" db="EMBL/GenBank/DDBJ databases">
        <title>Draft genome sequence of Rhodococcus aetherivorans JCM 14343.</title>
        <authorList>
            <person name="Inoue D."/>
            <person name="Nakazawa M."/>
            <person name="Yamamoto N."/>
            <person name="Sei K."/>
            <person name="Ike M."/>
        </authorList>
    </citation>
    <scope>NUCLEOTIDE SEQUENCE</scope>
    <source>
        <strain evidence="3">JCM 14343</strain>
    </source>
</reference>
<evidence type="ECO:0000256" key="1">
    <source>
        <dbReference type="SAM" id="Phobius"/>
    </source>
</evidence>
<protein>
    <submittedName>
        <fullName evidence="4">DUF1707 domain-containing protein</fullName>
    </submittedName>
</protein>
<keyword evidence="1" id="KW-0472">Membrane</keyword>
<dbReference type="EMBL" id="BLAH01000027">
    <property type="protein sequence ID" value="GES35763.1"/>
    <property type="molecule type" value="Genomic_DNA"/>
</dbReference>
<reference evidence="4" key="3">
    <citation type="submission" date="2022-09" db="EMBL/GenBank/DDBJ databases">
        <title>The genome sequence of Rhodococcus aetherivorans N1.</title>
        <authorList>
            <person name="Jiang W."/>
        </authorList>
    </citation>
    <scope>NUCLEOTIDE SEQUENCE</scope>
    <source>
        <strain evidence="4">N1</strain>
    </source>
</reference>
<feature type="domain" description="DUF1707" evidence="2">
    <location>
        <begin position="9"/>
        <end position="61"/>
    </location>
</feature>
<dbReference type="EMBL" id="CP106982">
    <property type="protein sequence ID" value="UYF94596.1"/>
    <property type="molecule type" value="Genomic_DNA"/>
</dbReference>
<dbReference type="Proteomes" id="UP000325466">
    <property type="component" value="Unassembled WGS sequence"/>
</dbReference>
<feature type="transmembrane region" description="Helical" evidence="1">
    <location>
        <begin position="78"/>
        <end position="99"/>
    </location>
</feature>
<proteinExistence type="predicted"/>
<dbReference type="RefSeq" id="WP_029546712.1">
    <property type="nucleotide sequence ID" value="NZ_BAAAYP010000037.1"/>
</dbReference>
<dbReference type="GeneID" id="83619177"/>
<sequence>MIGRHSPSTRARDADRAAVRARLDAAYADGQLSGAEHEVRDARAGAADTLGELDELVADLQASPGAAAAARVRAWGPWVFAGAVVTAAVVAGVATFRWVRADPPPAGAQQALYLDPAALRPVVVPTPSLVTRAGLEQYRADHLAAFGNTLVDKVDFFEQHASITRSVPDVPDRMVSYTYRGGFDPDHAPRTRAVDTPVVDLATLDVDEIARYVAGAPQSVGVPDGTVGHISVGFSYDQPSVRIFVRNTAGETGFLEVTPQGELIELHRFENRGTR</sequence>
<evidence type="ECO:0000313" key="6">
    <source>
        <dbReference type="Proteomes" id="UP001163947"/>
    </source>
</evidence>
<reference evidence="3 5" key="1">
    <citation type="journal article" date="2018" name="Biodegradation">
        <title>1,4-Dioxane degradation characteristics of Rhodococcus aetherivorans JCM 14343.</title>
        <authorList>
            <person name="Inoue D."/>
            <person name="Tsunoda T."/>
            <person name="Yamamoto N."/>
            <person name="Ike M."/>
            <person name="Sei K."/>
        </authorList>
    </citation>
    <scope>NUCLEOTIDE SEQUENCE [LARGE SCALE GENOMIC DNA]</scope>
    <source>
        <strain evidence="3 5">JCM 14343</strain>
    </source>
</reference>
<dbReference type="InterPro" id="IPR012551">
    <property type="entry name" value="DUF1707_SHOCT-like"/>
</dbReference>
<dbReference type="Pfam" id="PF08044">
    <property type="entry name" value="DUF1707"/>
    <property type="match status" value="1"/>
</dbReference>
<evidence type="ECO:0000313" key="4">
    <source>
        <dbReference type="EMBL" id="UYF94596.1"/>
    </source>
</evidence>
<evidence type="ECO:0000313" key="5">
    <source>
        <dbReference type="Proteomes" id="UP000325466"/>
    </source>
</evidence>